<evidence type="ECO:0000256" key="1">
    <source>
        <dbReference type="ARBA" id="ARBA00005564"/>
    </source>
</evidence>
<accession>A0A1H7L1E8</accession>
<dbReference type="PANTHER" id="PTHR30344:SF1">
    <property type="entry name" value="6-PHOSPHOGLUCONOLACTONASE"/>
    <property type="match status" value="1"/>
</dbReference>
<reference evidence="4" key="1">
    <citation type="submission" date="2016-10" db="EMBL/GenBank/DDBJ databases">
        <authorList>
            <person name="Varghese N."/>
            <person name="Submissions S."/>
        </authorList>
    </citation>
    <scope>NUCLEOTIDE SEQUENCE [LARGE SCALE GENOMIC DNA]</scope>
    <source>
        <strain evidence="4">DSM 16471</strain>
    </source>
</reference>
<keyword evidence="2" id="KW-0119">Carbohydrate metabolism</keyword>
<dbReference type="GO" id="GO:0006006">
    <property type="term" value="P:glucose metabolic process"/>
    <property type="evidence" value="ECO:0007669"/>
    <property type="project" value="UniProtKB-KW"/>
</dbReference>
<dbReference type="Gene3D" id="2.130.10.10">
    <property type="entry name" value="YVTN repeat-like/Quinoprotein amine dehydrogenase"/>
    <property type="match status" value="1"/>
</dbReference>
<dbReference type="STRING" id="228957.SAMN04488008_102453"/>
<dbReference type="InterPro" id="IPR015943">
    <property type="entry name" value="WD40/YVTN_repeat-like_dom_sf"/>
</dbReference>
<keyword evidence="2" id="KW-0313">Glucose metabolism</keyword>
<name>A0A1H7L1E8_9FLAO</name>
<dbReference type="Proteomes" id="UP000198990">
    <property type="component" value="Unassembled WGS sequence"/>
</dbReference>
<proteinExistence type="inferred from homology"/>
<evidence type="ECO:0000256" key="2">
    <source>
        <dbReference type="ARBA" id="ARBA00022526"/>
    </source>
</evidence>
<comment type="similarity">
    <text evidence="1">Belongs to the cycloisomerase 2 family.</text>
</comment>
<sequence length="346" mass="38345">MKEMQNEEILFVGTYTNNGSEGIYRYNFNLETGQLENKTLAAAIKNPSYLTLSPDKNTMYAVSEVDDFKEDHGSITTFRVKDTVLTEVDVKSTYGANPCYVGVSENGNMVAVANYTGGNVAVYSAADNGNLNPSPQIIDHKILDTTKTAHAHMAEFINGELFVSDLGLDRIEKYSKNDGQYFSSGQKELVVAEGAGPRHFVTSKDEKFIYVINELNSTITVFGLDDEKYYAIETQETTASNFEGESFCADIHLSSDGKFLYGTNRGENTIVIFEVDQATGKLNLLGRESVEGDWPRNFSIDPSGKYVLVANQRSNNIVVFKRNIELGTLSYVSQVDLPSPVCLKFY</sequence>
<evidence type="ECO:0000313" key="3">
    <source>
        <dbReference type="EMBL" id="SEK92808.1"/>
    </source>
</evidence>
<dbReference type="PANTHER" id="PTHR30344">
    <property type="entry name" value="6-PHOSPHOGLUCONOLACTONASE-RELATED"/>
    <property type="match status" value="1"/>
</dbReference>
<dbReference type="InterPro" id="IPR011048">
    <property type="entry name" value="Haem_d1_sf"/>
</dbReference>
<keyword evidence="4" id="KW-1185">Reference proteome</keyword>
<dbReference type="GO" id="GO:0017057">
    <property type="term" value="F:6-phosphogluconolactonase activity"/>
    <property type="evidence" value="ECO:0007669"/>
    <property type="project" value="TreeGrafter"/>
</dbReference>
<evidence type="ECO:0000313" key="4">
    <source>
        <dbReference type="Proteomes" id="UP000198990"/>
    </source>
</evidence>
<gene>
    <name evidence="3" type="ORF">SAMN04488008_102453</name>
</gene>
<dbReference type="SUPFAM" id="SSF51004">
    <property type="entry name" value="C-terminal (heme d1) domain of cytochrome cd1-nitrite reductase"/>
    <property type="match status" value="1"/>
</dbReference>
<dbReference type="Pfam" id="PF10282">
    <property type="entry name" value="Lactonase"/>
    <property type="match status" value="1"/>
</dbReference>
<dbReference type="AlphaFoldDB" id="A0A1H7L1E8"/>
<dbReference type="InterPro" id="IPR019405">
    <property type="entry name" value="Lactonase_7-beta_prop"/>
</dbReference>
<dbReference type="EMBL" id="FNZN01000002">
    <property type="protein sequence ID" value="SEK92808.1"/>
    <property type="molecule type" value="Genomic_DNA"/>
</dbReference>
<organism evidence="3 4">
    <name type="scientific">Maribacter orientalis</name>
    <dbReference type="NCBI Taxonomy" id="228957"/>
    <lineage>
        <taxon>Bacteria</taxon>
        <taxon>Pseudomonadati</taxon>
        <taxon>Bacteroidota</taxon>
        <taxon>Flavobacteriia</taxon>
        <taxon>Flavobacteriales</taxon>
        <taxon>Flavobacteriaceae</taxon>
        <taxon>Maribacter</taxon>
    </lineage>
</organism>
<dbReference type="InterPro" id="IPR050282">
    <property type="entry name" value="Cycloisomerase_2"/>
</dbReference>
<protein>
    <submittedName>
        <fullName evidence="3">6-phosphogluconolactonase</fullName>
    </submittedName>
</protein>